<dbReference type="UniPathway" id="UPA00277">
    <property type="reaction ID" value="UER00407"/>
</dbReference>
<dbReference type="InterPro" id="IPR015864">
    <property type="entry name" value="FAD_synthase"/>
</dbReference>
<evidence type="ECO:0000259" key="15">
    <source>
        <dbReference type="SMART" id="SM00904"/>
    </source>
</evidence>
<dbReference type="Gene3D" id="3.40.50.620">
    <property type="entry name" value="HUPs"/>
    <property type="match status" value="1"/>
</dbReference>
<dbReference type="Pfam" id="PF06574">
    <property type="entry name" value="FAD_syn"/>
    <property type="match status" value="1"/>
</dbReference>
<evidence type="ECO:0000256" key="12">
    <source>
        <dbReference type="ARBA" id="ARBA00047880"/>
    </source>
</evidence>
<dbReference type="EC" id="2.7.1.26" evidence="14"/>
<dbReference type="SUPFAM" id="SSF52374">
    <property type="entry name" value="Nucleotidylyl transferase"/>
    <property type="match status" value="1"/>
</dbReference>
<dbReference type="InterPro" id="IPR023465">
    <property type="entry name" value="Riboflavin_kinase_dom_sf"/>
</dbReference>
<keyword evidence="11" id="KW-0511">Multifunctional enzyme</keyword>
<dbReference type="PIRSF" id="PIRSF004491">
    <property type="entry name" value="FAD_Synth"/>
    <property type="match status" value="1"/>
</dbReference>
<dbReference type="RefSeq" id="WP_092569764.1">
    <property type="nucleotide sequence ID" value="NZ_CALUDV010000004.1"/>
</dbReference>
<reference evidence="16 17" key="1">
    <citation type="submission" date="2016-10" db="EMBL/GenBank/DDBJ databases">
        <authorList>
            <person name="de Groot N.N."/>
        </authorList>
    </citation>
    <scope>NUCLEOTIDE SEQUENCE [LARGE SCALE GENOMIC DNA]</scope>
    <source>
        <strain evidence="16 17">DSM 15695</strain>
    </source>
</reference>
<proteinExistence type="inferred from homology"/>
<feature type="domain" description="Riboflavin kinase" evidence="15">
    <location>
        <begin position="186"/>
        <end position="311"/>
    </location>
</feature>
<comment type="catalytic activity">
    <reaction evidence="12 14">
        <text>riboflavin + ATP = FMN + ADP + H(+)</text>
        <dbReference type="Rhea" id="RHEA:14357"/>
        <dbReference type="ChEBI" id="CHEBI:15378"/>
        <dbReference type="ChEBI" id="CHEBI:30616"/>
        <dbReference type="ChEBI" id="CHEBI:57986"/>
        <dbReference type="ChEBI" id="CHEBI:58210"/>
        <dbReference type="ChEBI" id="CHEBI:456216"/>
        <dbReference type="EC" id="2.7.1.26"/>
    </reaction>
</comment>
<comment type="pathway">
    <text evidence="2 14">Cofactor biosynthesis; FMN biosynthesis; FMN from riboflavin (ATP route): step 1/1.</text>
</comment>
<dbReference type="OrthoDB" id="9803667at2"/>
<keyword evidence="9 14" id="KW-0274">FAD</keyword>
<gene>
    <name evidence="16" type="ORF">SAMN04488558_101146</name>
</gene>
<dbReference type="CDD" id="cd02064">
    <property type="entry name" value="FAD_synthetase_N"/>
    <property type="match status" value="1"/>
</dbReference>
<dbReference type="Gene3D" id="2.40.30.30">
    <property type="entry name" value="Riboflavin kinase-like"/>
    <property type="match status" value="1"/>
</dbReference>
<dbReference type="GO" id="GO:0003919">
    <property type="term" value="F:FMN adenylyltransferase activity"/>
    <property type="evidence" value="ECO:0007669"/>
    <property type="project" value="UniProtKB-UniRule"/>
</dbReference>
<evidence type="ECO:0000256" key="2">
    <source>
        <dbReference type="ARBA" id="ARBA00005201"/>
    </source>
</evidence>
<dbReference type="SUPFAM" id="SSF82114">
    <property type="entry name" value="Riboflavin kinase-like"/>
    <property type="match status" value="1"/>
</dbReference>
<dbReference type="Proteomes" id="UP000198833">
    <property type="component" value="Unassembled WGS sequence"/>
</dbReference>
<dbReference type="PANTHER" id="PTHR22749">
    <property type="entry name" value="RIBOFLAVIN KINASE/FMN ADENYLYLTRANSFERASE"/>
    <property type="match status" value="1"/>
</dbReference>
<dbReference type="GO" id="GO:0009398">
    <property type="term" value="P:FMN biosynthetic process"/>
    <property type="evidence" value="ECO:0007669"/>
    <property type="project" value="UniProtKB-UniRule"/>
</dbReference>
<evidence type="ECO:0000256" key="13">
    <source>
        <dbReference type="ARBA" id="ARBA00049494"/>
    </source>
</evidence>
<dbReference type="NCBIfam" id="TIGR00083">
    <property type="entry name" value="ribF"/>
    <property type="match status" value="1"/>
</dbReference>
<sequence length="314" mass="36236">MQVIYLSHPYDSAQIFSQPLVMALGFFDGVHLGHQTVIEQARIRARQEQIPLAVMTFDQHPKIIYTGISPYSVTYLSTLKRKIELMEDLGVDILYIVRYDHNFGHQKPQEFVDNYIVGLHSRVVVAGFDYTYGPKEIANMDTLIDHSRGRFEIIKVEEQVMHQHKIGSSSIKELLSDGQIELANHELGYAYQTSGIVIHGDKRGRKMGYPTANIETSSQELLPGLGIYVVEFYYNQRWYQGMASIGYNISFAGKRGLRCEINIFDFDEDIYGRSVKIRWHRYLRGEIKFNSADELVQQLEQDKIQAMNFFKSCD</sequence>
<dbReference type="InterPro" id="IPR015865">
    <property type="entry name" value="Riboflavin_kinase_bac/euk"/>
</dbReference>
<evidence type="ECO:0000256" key="7">
    <source>
        <dbReference type="ARBA" id="ARBA00022741"/>
    </source>
</evidence>
<comment type="similarity">
    <text evidence="14">Belongs to the ribF family.</text>
</comment>
<keyword evidence="4 14" id="KW-0288">FMN</keyword>
<evidence type="ECO:0000256" key="8">
    <source>
        <dbReference type="ARBA" id="ARBA00022777"/>
    </source>
</evidence>
<comment type="pathway">
    <text evidence="1 14">Cofactor biosynthesis; FAD biosynthesis; FAD from FMN: step 1/1.</text>
</comment>
<dbReference type="SMART" id="SM00904">
    <property type="entry name" value="Flavokinase"/>
    <property type="match status" value="1"/>
</dbReference>
<keyword evidence="6 14" id="KW-0548">Nucleotidyltransferase</keyword>
<keyword evidence="17" id="KW-1185">Reference proteome</keyword>
<keyword evidence="7 14" id="KW-0547">Nucleotide-binding</keyword>
<dbReference type="EMBL" id="FOEN01000001">
    <property type="protein sequence ID" value="SEP59255.1"/>
    <property type="molecule type" value="Genomic_DNA"/>
</dbReference>
<evidence type="ECO:0000256" key="10">
    <source>
        <dbReference type="ARBA" id="ARBA00022840"/>
    </source>
</evidence>
<dbReference type="FunFam" id="3.40.50.620:FF:000021">
    <property type="entry name" value="Riboflavin biosynthesis protein"/>
    <property type="match status" value="1"/>
</dbReference>
<dbReference type="InterPro" id="IPR014729">
    <property type="entry name" value="Rossmann-like_a/b/a_fold"/>
</dbReference>
<keyword evidence="8 14" id="KW-0418">Kinase</keyword>
<evidence type="ECO:0000256" key="4">
    <source>
        <dbReference type="ARBA" id="ARBA00022643"/>
    </source>
</evidence>
<dbReference type="GO" id="GO:0006747">
    <property type="term" value="P:FAD biosynthetic process"/>
    <property type="evidence" value="ECO:0007669"/>
    <property type="project" value="UniProtKB-UniRule"/>
</dbReference>
<comment type="catalytic activity">
    <reaction evidence="13 14">
        <text>FMN + ATP + H(+) = FAD + diphosphate</text>
        <dbReference type="Rhea" id="RHEA:17237"/>
        <dbReference type="ChEBI" id="CHEBI:15378"/>
        <dbReference type="ChEBI" id="CHEBI:30616"/>
        <dbReference type="ChEBI" id="CHEBI:33019"/>
        <dbReference type="ChEBI" id="CHEBI:57692"/>
        <dbReference type="ChEBI" id="CHEBI:58210"/>
        <dbReference type="EC" id="2.7.7.2"/>
    </reaction>
</comment>
<evidence type="ECO:0000256" key="3">
    <source>
        <dbReference type="ARBA" id="ARBA00022630"/>
    </source>
</evidence>
<dbReference type="UniPathway" id="UPA00276">
    <property type="reaction ID" value="UER00406"/>
</dbReference>
<evidence type="ECO:0000256" key="1">
    <source>
        <dbReference type="ARBA" id="ARBA00004726"/>
    </source>
</evidence>
<dbReference type="InterPro" id="IPR023468">
    <property type="entry name" value="Riboflavin_kinase"/>
</dbReference>
<dbReference type="GO" id="GO:0008531">
    <property type="term" value="F:riboflavin kinase activity"/>
    <property type="evidence" value="ECO:0007669"/>
    <property type="project" value="UniProtKB-UniRule"/>
</dbReference>
<evidence type="ECO:0000256" key="5">
    <source>
        <dbReference type="ARBA" id="ARBA00022679"/>
    </source>
</evidence>
<dbReference type="GO" id="GO:0009231">
    <property type="term" value="P:riboflavin biosynthetic process"/>
    <property type="evidence" value="ECO:0007669"/>
    <property type="project" value="InterPro"/>
</dbReference>
<dbReference type="InterPro" id="IPR002606">
    <property type="entry name" value="Riboflavin_kinase_bac"/>
</dbReference>
<keyword evidence="5 14" id="KW-0808">Transferase</keyword>
<evidence type="ECO:0000256" key="9">
    <source>
        <dbReference type="ARBA" id="ARBA00022827"/>
    </source>
</evidence>
<dbReference type="GO" id="GO:0005524">
    <property type="term" value="F:ATP binding"/>
    <property type="evidence" value="ECO:0007669"/>
    <property type="project" value="UniProtKB-UniRule"/>
</dbReference>
<keyword evidence="10 14" id="KW-0067">ATP-binding</keyword>
<accession>A0A1H8Z462</accession>
<dbReference type="STRING" id="89093.SAMN04488558_101146"/>
<dbReference type="Pfam" id="PF01687">
    <property type="entry name" value="Flavokinase"/>
    <property type="match status" value="1"/>
</dbReference>
<evidence type="ECO:0000256" key="6">
    <source>
        <dbReference type="ARBA" id="ARBA00022695"/>
    </source>
</evidence>
<evidence type="ECO:0000256" key="14">
    <source>
        <dbReference type="PIRNR" id="PIRNR004491"/>
    </source>
</evidence>
<organism evidence="16 17">
    <name type="scientific">Ignavigranum ruoffiae</name>
    <dbReference type="NCBI Taxonomy" id="89093"/>
    <lineage>
        <taxon>Bacteria</taxon>
        <taxon>Bacillati</taxon>
        <taxon>Bacillota</taxon>
        <taxon>Bacilli</taxon>
        <taxon>Lactobacillales</taxon>
        <taxon>Aerococcaceae</taxon>
        <taxon>Ignavigranum</taxon>
    </lineage>
</organism>
<dbReference type="AlphaFoldDB" id="A0A1H8Z462"/>
<dbReference type="EC" id="2.7.7.2" evidence="14"/>
<keyword evidence="3 14" id="KW-0285">Flavoprotein</keyword>
<evidence type="ECO:0000313" key="17">
    <source>
        <dbReference type="Proteomes" id="UP000198833"/>
    </source>
</evidence>
<dbReference type="PANTHER" id="PTHR22749:SF6">
    <property type="entry name" value="RIBOFLAVIN KINASE"/>
    <property type="match status" value="1"/>
</dbReference>
<protein>
    <recommendedName>
        <fullName evidence="14">Riboflavin biosynthesis protein</fullName>
    </recommendedName>
    <domain>
        <recommendedName>
            <fullName evidence="14">Riboflavin kinase</fullName>
            <ecNumber evidence="14">2.7.1.26</ecNumber>
        </recommendedName>
        <alternativeName>
            <fullName evidence="14">Flavokinase</fullName>
        </alternativeName>
    </domain>
    <domain>
        <recommendedName>
            <fullName evidence="14">FMN adenylyltransferase</fullName>
            <ecNumber evidence="14">2.7.7.2</ecNumber>
        </recommendedName>
        <alternativeName>
            <fullName evidence="14">FAD pyrophosphorylase</fullName>
        </alternativeName>
        <alternativeName>
            <fullName evidence="14">FAD synthase</fullName>
        </alternativeName>
    </domain>
</protein>
<name>A0A1H8Z462_9LACT</name>
<evidence type="ECO:0000256" key="11">
    <source>
        <dbReference type="ARBA" id="ARBA00023268"/>
    </source>
</evidence>
<evidence type="ECO:0000313" key="16">
    <source>
        <dbReference type="EMBL" id="SEP59255.1"/>
    </source>
</evidence>